<name>A0A0J6IMF8_9PSED</name>
<dbReference type="InterPro" id="IPR050708">
    <property type="entry name" value="T6SS_VgrG/RHS"/>
</dbReference>
<accession>A0A0J6IMF8</accession>
<protein>
    <recommendedName>
        <fullName evidence="3">Toxin</fullName>
    </recommendedName>
</protein>
<evidence type="ECO:0008006" key="3">
    <source>
        <dbReference type="Google" id="ProtNLM"/>
    </source>
</evidence>
<evidence type="ECO:0000313" key="2">
    <source>
        <dbReference type="Proteomes" id="UP000036325"/>
    </source>
</evidence>
<dbReference type="NCBIfam" id="TIGR03696">
    <property type="entry name" value="Rhs_assc_core"/>
    <property type="match status" value="1"/>
</dbReference>
<dbReference type="OrthoDB" id="7056038at2"/>
<dbReference type="PANTHER" id="PTHR32305">
    <property type="match status" value="1"/>
</dbReference>
<dbReference type="AlphaFoldDB" id="A0A0J6IMF8"/>
<dbReference type="PATRIC" id="fig|1608994.3.peg.3393"/>
<dbReference type="Gene3D" id="2.180.10.10">
    <property type="entry name" value="RHS repeat-associated core"/>
    <property type="match status" value="1"/>
</dbReference>
<dbReference type="Proteomes" id="UP000036325">
    <property type="component" value="Unassembled WGS sequence"/>
</dbReference>
<evidence type="ECO:0000313" key="1">
    <source>
        <dbReference type="EMBL" id="KMN13134.1"/>
    </source>
</evidence>
<organism evidence="1 2">
    <name type="scientific">Pseudomonas weihenstephanensis</name>
    <dbReference type="NCBI Taxonomy" id="1608994"/>
    <lineage>
        <taxon>Bacteria</taxon>
        <taxon>Pseudomonadati</taxon>
        <taxon>Pseudomonadota</taxon>
        <taxon>Gammaproteobacteria</taxon>
        <taxon>Pseudomonadales</taxon>
        <taxon>Pseudomonadaceae</taxon>
        <taxon>Pseudomonas</taxon>
    </lineage>
</organism>
<dbReference type="STRING" id="1608994.TU86_13695"/>
<reference evidence="1 2" key="1">
    <citation type="submission" date="2015-02" db="EMBL/GenBank/DDBJ databases">
        <title>Pseudomonas helleri sp. nov. and Pseudomonas weihenstephanensis sp. nov., isolated from raw cows milk.</title>
        <authorList>
            <person name="von Neubeck M."/>
            <person name="Huptas C."/>
            <person name="Wenning M."/>
            <person name="Scherer S."/>
        </authorList>
    </citation>
    <scope>NUCLEOTIDE SEQUENCE [LARGE SCALE GENOMIC DNA]</scope>
    <source>
        <strain evidence="1 2">DSM 29166</strain>
    </source>
</reference>
<comment type="caution">
    <text evidence="1">The sequence shown here is derived from an EMBL/GenBank/DDBJ whole genome shotgun (WGS) entry which is preliminary data.</text>
</comment>
<proteinExistence type="predicted"/>
<dbReference type="PANTHER" id="PTHR32305:SF15">
    <property type="entry name" value="PROTEIN RHSA-RELATED"/>
    <property type="match status" value="1"/>
</dbReference>
<dbReference type="InterPro" id="IPR022385">
    <property type="entry name" value="Rhs_assc_core"/>
</dbReference>
<sequence>MTHHLHHHTPSLSAFDPRGLEVRCVAYHRRSTAQPPEARISRQSYTASGFLCEQWDARLGALHEKDPSLQPNQRTVFSLSGYVLCCRNLDQGPRIVRVGASNQVLERWDGAGTRHRYEYDSLLRLTAVFEQPANAPQPRCAERFSYAQASDEEAAGNGCGRLRRHDDPAGTLLYEHYDLWGNTTAQSRRFCLDLAEEADWPLLPALRDLTLEHHAYATQCQYGALGQLVAQTDAKGYRQVPRYGVDGLLASMAVTLSRGVSRTVLQQRHYSASGNVEKEYAGNGMRSVLAYDGATDQLLRCTTYRDGQLDLPLQDLSYTYDPVGQVLSIRDTAQQTQWLDNTQIEASCTYAYDTLYQLITATGRENAQQNHGPGLPGRVDFGSSIVGRCRHYRQHYAYDAGGNLVSLQHLPSQGSGYTRHMNVSSKSNHSLAQDAGFSSAPMLGSGFDLNGNQQALQQGQTLHWTLRDQLQRVTQVVRVDGANDDEVYRYDGSGQRILKARVYNAHRKVHRSETRYLPGLEIRRNSATGEWLNVVTVEGDLCSVRVLLWEQGLPSGMEDGQMRYSLSTHLGSRTLELDQDARLLSQEDYYPYGGTSWLASKNAIEASYKTLRFSGKERDASGLYYFGYRYYAPWLFRWISADPAGDIDGLNLYCMANGNPVNRRDAQGLQSNDVAVPKSRTVSLRSYIAQVSSAVRSRVQIGSSAAIRDALSTYISNALSTGLDVALFEGVQPTAALNNALRSTVALLDALAMLHMTSGLLGNAVRWSPFIGFAVAAASDIGFEHRAGVEAGDTDQVWDPVARQRLGGHLRAFSREIVQQALRGLGDNASWGQTPLGARVPRTLMASAAYGLATVPNAIFAGSIPAPLIPNIAPLIEAYDGAAGAIIRSGHPSVRLERHQQTLQLPPLTDTLHGGVSRMFNQTWTYWAGVGIEAVAAYVTGSPAAAQSARTRTWVGVARGIVSAITEVRGVLLQTARAGFSNIARLWRPSRA</sequence>
<gene>
    <name evidence="1" type="ORF">TU86_13695</name>
</gene>
<dbReference type="RefSeq" id="WP_048364860.1">
    <property type="nucleotide sequence ID" value="NZ_JYLF01000005.1"/>
</dbReference>
<dbReference type="EMBL" id="JYLF01000005">
    <property type="protein sequence ID" value="KMN13134.1"/>
    <property type="molecule type" value="Genomic_DNA"/>
</dbReference>